<gene>
    <name evidence="2" type="ORF">QBC33DRAFT_614892</name>
</gene>
<comment type="caution">
    <text evidence="2">The sequence shown here is derived from an EMBL/GenBank/DDBJ whole genome shotgun (WGS) entry which is preliminary data.</text>
</comment>
<protein>
    <submittedName>
        <fullName evidence="2">Uncharacterized protein</fullName>
    </submittedName>
</protein>
<dbReference type="Proteomes" id="UP001244011">
    <property type="component" value="Unassembled WGS sequence"/>
</dbReference>
<feature type="compositionally biased region" description="Low complexity" evidence="1">
    <location>
        <begin position="175"/>
        <end position="190"/>
    </location>
</feature>
<evidence type="ECO:0000313" key="2">
    <source>
        <dbReference type="EMBL" id="KAK1772259.1"/>
    </source>
</evidence>
<evidence type="ECO:0000256" key="1">
    <source>
        <dbReference type="SAM" id="MobiDB-lite"/>
    </source>
</evidence>
<dbReference type="PANTHER" id="PTHR42037:SF1">
    <property type="match status" value="1"/>
</dbReference>
<dbReference type="Pfam" id="PF14441">
    <property type="entry name" value="OTT_1508_deam"/>
    <property type="match status" value="1"/>
</dbReference>
<reference evidence="2" key="1">
    <citation type="submission" date="2023-06" db="EMBL/GenBank/DDBJ databases">
        <title>Genome-scale phylogeny and comparative genomics of the fungal order Sordariales.</title>
        <authorList>
            <consortium name="Lawrence Berkeley National Laboratory"/>
            <person name="Hensen N."/>
            <person name="Bonometti L."/>
            <person name="Westerberg I."/>
            <person name="Brannstrom I.O."/>
            <person name="Guillou S."/>
            <person name="Cros-Aarteil S."/>
            <person name="Calhoun S."/>
            <person name="Haridas S."/>
            <person name="Kuo A."/>
            <person name="Mondo S."/>
            <person name="Pangilinan J."/>
            <person name="Riley R."/>
            <person name="Labutti K."/>
            <person name="Andreopoulos B."/>
            <person name="Lipzen A."/>
            <person name="Chen C."/>
            <person name="Yanf M."/>
            <person name="Daum C."/>
            <person name="Ng V."/>
            <person name="Clum A."/>
            <person name="Steindorff A."/>
            <person name="Ohm R."/>
            <person name="Martin F."/>
            <person name="Silar P."/>
            <person name="Natvig D."/>
            <person name="Lalanne C."/>
            <person name="Gautier V."/>
            <person name="Ament-Velasquez S.L."/>
            <person name="Kruys A."/>
            <person name="Hutchinson M.I."/>
            <person name="Powell A.J."/>
            <person name="Barry K."/>
            <person name="Miller A.N."/>
            <person name="Grigoriev I.V."/>
            <person name="Debuchy R."/>
            <person name="Gladieux P."/>
            <person name="Thoren M.H."/>
            <person name="Johannesson H."/>
        </authorList>
    </citation>
    <scope>NUCLEOTIDE SEQUENCE</scope>
    <source>
        <strain evidence="2">8032-3</strain>
    </source>
</reference>
<feature type="region of interest" description="Disordered" evidence="1">
    <location>
        <begin position="175"/>
        <end position="210"/>
    </location>
</feature>
<accession>A0AAJ0FRC0</accession>
<name>A0AAJ0FRC0_9PEZI</name>
<dbReference type="PANTHER" id="PTHR42037">
    <property type="match status" value="1"/>
</dbReference>
<dbReference type="AlphaFoldDB" id="A0AAJ0FRC0"/>
<sequence>MPARKIGPPPEGTVPIGPKLLRRFYEPILFLCTLIEMIKGERGPEPADPRPDFSLSSEQAFHCYVYKLAQVCDNERGGTTVTSFAVLQEPGRILYVFGSNQRDTQPLEDVKVFVTSILTDLKGVVSTPGEHIAKLLKIRRDVLKFNKPRLDYYIECFARALGTCLDICADDDTGDNGSQSDDSSASIQATGDSPVPSSQGDNDDETRTISSPSSLRRILERLQDACSFIHAHDDDLSLEEYLNSCEQLLAHISRVDRSPMRHAIEERAKEGQMDRRECWHKLRHFAGRLLSTYGAADFLVDATRRWPRLFEEDFDVLAVESSQPAPQPFGRKGRTAHEMIGRMTSDMRAMAQHQERAHTLETIGLGEMLHRNCAGTGPRPIVHAEVLVADRVRAINGGTRPSAFFGGWPFIGSSKPTCRLCSYYFQWAHGGRLKVRPSHGNVYPAWRVPDLHTDQGPGAARERVKVMNGILQRVRDDVFTLLEERTPQKKRYDSETSSIVVRLPSVAADGLSDFSPSQMGGLSISGSRRLPEIRELEPAVEELESVHRDSGGRGVAAVTAVGSEDEDEGGWANLA</sequence>
<dbReference type="InterPro" id="IPR027796">
    <property type="entry name" value="OTT_1508_deam-like"/>
</dbReference>
<evidence type="ECO:0000313" key="3">
    <source>
        <dbReference type="Proteomes" id="UP001244011"/>
    </source>
</evidence>
<dbReference type="EMBL" id="MU838997">
    <property type="protein sequence ID" value="KAK1772259.1"/>
    <property type="molecule type" value="Genomic_DNA"/>
</dbReference>
<keyword evidence="3" id="KW-1185">Reference proteome</keyword>
<dbReference type="GeneID" id="85315808"/>
<proteinExistence type="predicted"/>
<organism evidence="2 3">
    <name type="scientific">Phialemonium atrogriseum</name>
    <dbReference type="NCBI Taxonomy" id="1093897"/>
    <lineage>
        <taxon>Eukaryota</taxon>
        <taxon>Fungi</taxon>
        <taxon>Dikarya</taxon>
        <taxon>Ascomycota</taxon>
        <taxon>Pezizomycotina</taxon>
        <taxon>Sordariomycetes</taxon>
        <taxon>Sordariomycetidae</taxon>
        <taxon>Cephalothecales</taxon>
        <taxon>Cephalothecaceae</taxon>
        <taxon>Phialemonium</taxon>
    </lineage>
</organism>
<dbReference type="RefSeq" id="XP_060288472.1">
    <property type="nucleotide sequence ID" value="XM_060432621.1"/>
</dbReference>